<protein>
    <submittedName>
        <fullName evidence="1">Uncharacterized protein</fullName>
    </submittedName>
</protein>
<dbReference type="Proteomes" id="UP000183812">
    <property type="component" value="Unassembled WGS sequence"/>
</dbReference>
<dbReference type="EMBL" id="FNAY01000030">
    <property type="protein sequence ID" value="SDG10435.1"/>
    <property type="molecule type" value="Genomic_DNA"/>
</dbReference>
<organism evidence="1 2">
    <name type="scientific">Rhodobacter capsulatus</name>
    <name type="common">Rhodopseudomonas capsulata</name>
    <dbReference type="NCBI Taxonomy" id="1061"/>
    <lineage>
        <taxon>Bacteria</taxon>
        <taxon>Pseudomonadati</taxon>
        <taxon>Pseudomonadota</taxon>
        <taxon>Alphaproteobacteria</taxon>
        <taxon>Rhodobacterales</taxon>
        <taxon>Rhodobacter group</taxon>
        <taxon>Rhodobacter</taxon>
    </lineage>
</organism>
<proteinExistence type="predicted"/>
<dbReference type="RefSeq" id="WP_175454907.1">
    <property type="nucleotide sequence ID" value="NZ_CP119563.1"/>
</dbReference>
<gene>
    <name evidence="1" type="ORF">SAMN04244550_03422</name>
</gene>
<evidence type="ECO:0000313" key="2">
    <source>
        <dbReference type="Proteomes" id="UP000183812"/>
    </source>
</evidence>
<accession>A0A1G7RIG4</accession>
<evidence type="ECO:0000313" key="1">
    <source>
        <dbReference type="EMBL" id="SDG10435.1"/>
    </source>
</evidence>
<dbReference type="AlphaFoldDB" id="A0A1G7RIG4"/>
<sequence length="49" mass="5434">MEEEKAHPDDVVKLLADLAAQHGYRLVGVELVARKPFGAALPHHSYKII</sequence>
<name>A0A1G7RIG4_RHOCA</name>
<reference evidence="1 2" key="1">
    <citation type="submission" date="2016-10" db="EMBL/GenBank/DDBJ databases">
        <authorList>
            <person name="de Groot N.N."/>
        </authorList>
    </citation>
    <scope>NUCLEOTIDE SEQUENCE [LARGE SCALE GENOMIC DNA]</scope>
    <source>
        <strain evidence="2">DSM 938 / 37b4</strain>
    </source>
</reference>